<dbReference type="Pfam" id="PF00682">
    <property type="entry name" value="HMGL-like"/>
    <property type="match status" value="1"/>
</dbReference>
<comment type="pathway">
    <text evidence="1">Metabolic intermediate metabolism; (S)-3-hydroxy-3-methylglutaryl-CoA degradation; acetoacetate from (S)-3-hydroxy-3-methylglutaryl-CoA: step 1/1.</text>
</comment>
<dbReference type="InterPro" id="IPR043594">
    <property type="entry name" value="HMGL"/>
</dbReference>
<evidence type="ECO:0000313" key="9">
    <source>
        <dbReference type="Proteomes" id="UP001065322"/>
    </source>
</evidence>
<evidence type="ECO:0000256" key="4">
    <source>
        <dbReference type="ARBA" id="ARBA00022723"/>
    </source>
</evidence>
<dbReference type="PANTHER" id="PTHR42738:SF7">
    <property type="entry name" value="HYDROXYMETHYLGLUTARYL-COA LYASE"/>
    <property type="match status" value="1"/>
</dbReference>
<name>A0ABY6AFH5_9GAMM</name>
<dbReference type="EMBL" id="CP054475">
    <property type="protein sequence ID" value="UXD89492.1"/>
    <property type="molecule type" value="Genomic_DNA"/>
</dbReference>
<evidence type="ECO:0000256" key="5">
    <source>
        <dbReference type="ARBA" id="ARBA00023239"/>
    </source>
</evidence>
<sequence length="305" mass="32341">MQRAHPDSVRIVEVGARDGLQNEAQALSVELRCELIERLAAAGLRHIEAGSFVSPKWVPQMQYSDRVLLQLKRQPGVRYAALTPNLQGLEAALAANASEVAVFTAASDAFTRKNINCSVSQSLERIRPVLEHARTVGLPVRGYVSTVMGCPYQGEVPVQAVVDVAQALLDMGCYEISLGDTIGTGSVPQTQNLIRALALHMPVSQLAVHFHDTYGQALANIYAALELGIRTVDSSVAGLGGCPYAAGASGNVASEDVLRLVEGLGLHTGIDAQLLAATGQWISDQLQRPNGSKSGRALVAKATQK</sequence>
<dbReference type="InterPro" id="IPR013785">
    <property type="entry name" value="Aldolase_TIM"/>
</dbReference>
<organism evidence="8 9">
    <name type="scientific">Thalassolituus hydrocarboniclasticus</name>
    <dbReference type="NCBI Taxonomy" id="2742796"/>
    <lineage>
        <taxon>Bacteria</taxon>
        <taxon>Pseudomonadati</taxon>
        <taxon>Pseudomonadota</taxon>
        <taxon>Gammaproteobacteria</taxon>
        <taxon>Oceanospirillales</taxon>
        <taxon>Oceanospirillaceae</taxon>
        <taxon>Thalassolituus</taxon>
    </lineage>
</organism>
<dbReference type="PROSITE" id="PS01062">
    <property type="entry name" value="HMG_COA_LYASE"/>
    <property type="match status" value="1"/>
</dbReference>
<dbReference type="InterPro" id="IPR000138">
    <property type="entry name" value="HMG_CoA_lyase_AS"/>
</dbReference>
<comment type="similarity">
    <text evidence="2">Belongs to the HMG-CoA lyase family.</text>
</comment>
<dbReference type="CDD" id="cd07938">
    <property type="entry name" value="DRE_TIM_HMGL"/>
    <property type="match status" value="1"/>
</dbReference>
<evidence type="ECO:0000256" key="2">
    <source>
        <dbReference type="ARBA" id="ARBA00009405"/>
    </source>
</evidence>
<comment type="catalytic activity">
    <reaction evidence="6">
        <text>(3S)-3-hydroxy-3-methylglutaryl-CoA = acetoacetate + acetyl-CoA</text>
        <dbReference type="Rhea" id="RHEA:24404"/>
        <dbReference type="ChEBI" id="CHEBI:13705"/>
        <dbReference type="ChEBI" id="CHEBI:43074"/>
        <dbReference type="ChEBI" id="CHEBI:57288"/>
        <dbReference type="EC" id="4.1.3.4"/>
    </reaction>
</comment>
<dbReference type="Gene3D" id="3.20.20.70">
    <property type="entry name" value="Aldolase class I"/>
    <property type="match status" value="1"/>
</dbReference>
<evidence type="ECO:0000256" key="1">
    <source>
        <dbReference type="ARBA" id="ARBA00005143"/>
    </source>
</evidence>
<accession>A0ABY6AFH5</accession>
<gene>
    <name evidence="8" type="ORF">HUF19_18120</name>
</gene>
<evidence type="ECO:0000256" key="6">
    <source>
        <dbReference type="ARBA" id="ARBA00049877"/>
    </source>
</evidence>
<dbReference type="NCBIfam" id="NF004283">
    <property type="entry name" value="PRK05692.1"/>
    <property type="match status" value="1"/>
</dbReference>
<dbReference type="Proteomes" id="UP001065322">
    <property type="component" value="Chromosome"/>
</dbReference>
<keyword evidence="5 8" id="KW-0456">Lyase</keyword>
<dbReference type="InterPro" id="IPR000891">
    <property type="entry name" value="PYR_CT"/>
</dbReference>
<protein>
    <recommendedName>
        <fullName evidence="3">hydroxymethylglutaryl-CoA lyase</fullName>
        <ecNumber evidence="3">4.1.3.4</ecNumber>
    </recommendedName>
</protein>
<dbReference type="PROSITE" id="PS50991">
    <property type="entry name" value="PYR_CT"/>
    <property type="match status" value="1"/>
</dbReference>
<keyword evidence="4" id="KW-0479">Metal-binding</keyword>
<dbReference type="EC" id="4.1.3.4" evidence="3"/>
<proteinExistence type="inferred from homology"/>
<evidence type="ECO:0000313" key="8">
    <source>
        <dbReference type="EMBL" id="UXD89492.1"/>
    </source>
</evidence>
<dbReference type="PANTHER" id="PTHR42738">
    <property type="entry name" value="HYDROXYMETHYLGLUTARYL-COA LYASE"/>
    <property type="match status" value="1"/>
</dbReference>
<dbReference type="GO" id="GO:0016829">
    <property type="term" value="F:lyase activity"/>
    <property type="evidence" value="ECO:0007669"/>
    <property type="project" value="UniProtKB-KW"/>
</dbReference>
<evidence type="ECO:0000259" key="7">
    <source>
        <dbReference type="PROSITE" id="PS50991"/>
    </source>
</evidence>
<reference evidence="9" key="1">
    <citation type="submission" date="2020-06" db="EMBL/GenBank/DDBJ databases">
        <title>Thalassolituus marinus alknpb1M-1, a hydrocarbon-degrading bacterium isolated from the deep-sea overlying water using an in-situ strategy from the South China Sea basin.</title>
        <authorList>
            <person name="Dong C."/>
            <person name="Chen Y."/>
            <person name="Shao Z."/>
        </authorList>
    </citation>
    <scope>NUCLEOTIDE SEQUENCE [LARGE SCALE GENOMIC DNA]</scope>
    <source>
        <strain evidence="9">alknpb1M-1</strain>
    </source>
</reference>
<keyword evidence="9" id="KW-1185">Reference proteome</keyword>
<evidence type="ECO:0000256" key="3">
    <source>
        <dbReference type="ARBA" id="ARBA00012910"/>
    </source>
</evidence>
<dbReference type="SUPFAM" id="SSF51569">
    <property type="entry name" value="Aldolase"/>
    <property type="match status" value="1"/>
</dbReference>
<feature type="domain" description="Pyruvate carboxyltransferase" evidence="7">
    <location>
        <begin position="9"/>
        <end position="276"/>
    </location>
</feature>